<dbReference type="GO" id="GO:0005524">
    <property type="term" value="F:ATP binding"/>
    <property type="evidence" value="ECO:0007669"/>
    <property type="project" value="UniProtKB-KW"/>
</dbReference>
<protein>
    <submittedName>
        <fullName evidence="6">ABC transporter</fullName>
    </submittedName>
</protein>
<dbReference type="PATRIC" id="fig|281456.6.peg.1398"/>
<dbReference type="InterPro" id="IPR003439">
    <property type="entry name" value="ABC_transporter-like_ATP-bd"/>
</dbReference>
<dbReference type="PROSITE" id="PS50893">
    <property type="entry name" value="ABC_TRANSPORTER_2"/>
    <property type="match status" value="1"/>
</dbReference>
<dbReference type="RefSeq" id="WP_013121465.1">
    <property type="nucleotide sequence ID" value="NZ_LGTE01000007.1"/>
</dbReference>
<evidence type="ECO:0000256" key="2">
    <source>
        <dbReference type="ARBA" id="ARBA00022448"/>
    </source>
</evidence>
<keyword evidence="4" id="KW-0067">ATP-binding</keyword>
<comment type="caution">
    <text evidence="6">The sequence shown here is derived from an EMBL/GenBank/DDBJ whole genome shotgun (WGS) entry which is preliminary data.</text>
</comment>
<evidence type="ECO:0000313" key="6">
    <source>
        <dbReference type="EMBL" id="KNZ69937.1"/>
    </source>
</evidence>
<dbReference type="AlphaFoldDB" id="A0A0L6W2Z7"/>
<evidence type="ECO:0000256" key="1">
    <source>
        <dbReference type="ARBA" id="ARBA00005417"/>
    </source>
</evidence>
<dbReference type="Gene3D" id="3.40.50.300">
    <property type="entry name" value="P-loop containing nucleotide triphosphate hydrolases"/>
    <property type="match status" value="1"/>
</dbReference>
<evidence type="ECO:0000256" key="3">
    <source>
        <dbReference type="ARBA" id="ARBA00022741"/>
    </source>
</evidence>
<gene>
    <name evidence="6" type="ORF">Tfer_1317</name>
</gene>
<evidence type="ECO:0000313" key="7">
    <source>
        <dbReference type="Proteomes" id="UP000037175"/>
    </source>
</evidence>
<dbReference type="EMBL" id="LGTE01000007">
    <property type="protein sequence ID" value="KNZ69937.1"/>
    <property type="molecule type" value="Genomic_DNA"/>
</dbReference>
<keyword evidence="3" id="KW-0547">Nucleotide-binding</keyword>
<keyword evidence="2" id="KW-0813">Transport</keyword>
<dbReference type="InterPro" id="IPR003593">
    <property type="entry name" value="AAA+_ATPase"/>
</dbReference>
<evidence type="ECO:0000256" key="4">
    <source>
        <dbReference type="ARBA" id="ARBA00022840"/>
    </source>
</evidence>
<dbReference type="GO" id="GO:0016887">
    <property type="term" value="F:ATP hydrolysis activity"/>
    <property type="evidence" value="ECO:0007669"/>
    <property type="project" value="InterPro"/>
</dbReference>
<dbReference type="Proteomes" id="UP000037175">
    <property type="component" value="Unassembled WGS sequence"/>
</dbReference>
<dbReference type="SMART" id="SM00382">
    <property type="entry name" value="AAA"/>
    <property type="match status" value="1"/>
</dbReference>
<comment type="similarity">
    <text evidence="1">Belongs to the ABC transporter superfamily.</text>
</comment>
<dbReference type="InterPro" id="IPR017871">
    <property type="entry name" value="ABC_transporter-like_CS"/>
</dbReference>
<dbReference type="PANTHER" id="PTHR43335:SF4">
    <property type="entry name" value="ABC TRANSPORTER, ATP-BINDING PROTEIN"/>
    <property type="match status" value="1"/>
</dbReference>
<reference evidence="7" key="1">
    <citation type="submission" date="2015-07" db="EMBL/GenBank/DDBJ databases">
        <title>Complete Genome of Thermincola ferriacetica strain Z-0001T.</title>
        <authorList>
            <person name="Lusk B."/>
            <person name="Badalamenti J.P."/>
            <person name="Parameswaran P."/>
            <person name="Bond D.R."/>
            <person name="Torres C.I."/>
        </authorList>
    </citation>
    <scope>NUCLEOTIDE SEQUENCE [LARGE SCALE GENOMIC DNA]</scope>
    <source>
        <strain evidence="7">Z-0001</strain>
    </source>
</reference>
<keyword evidence="7" id="KW-1185">Reference proteome</keyword>
<dbReference type="PANTHER" id="PTHR43335">
    <property type="entry name" value="ABC TRANSPORTER, ATP-BINDING PROTEIN"/>
    <property type="match status" value="1"/>
</dbReference>
<evidence type="ECO:0000259" key="5">
    <source>
        <dbReference type="PROSITE" id="PS50893"/>
    </source>
</evidence>
<feature type="domain" description="ABC transporter" evidence="5">
    <location>
        <begin position="5"/>
        <end position="233"/>
    </location>
</feature>
<sequence length="245" mass="27484">MEKILEVTNLTKLYRNGRGIKNITFDIFKGDVFGFLGPNGAGKTTVMKIITGLSRADKGEVKIFGYDITEQFEKAMAKVGCLIETADAYEYMSAYRNLELAARFYSDIKKTRIEEVLEDVGLGPFKHEKVGTFSLGMKQRLGLALAILSEPEFVILDEPVNGLDIEGMVDVRNTITHLAGEKQITFFISSHLIHEIELICNRIGIIINGQLIREGRVSELLSDQYNSLEDYYISQLRGEGGSFLR</sequence>
<dbReference type="PROSITE" id="PS00211">
    <property type="entry name" value="ABC_TRANSPORTER_1"/>
    <property type="match status" value="1"/>
</dbReference>
<dbReference type="SUPFAM" id="SSF52540">
    <property type="entry name" value="P-loop containing nucleoside triphosphate hydrolases"/>
    <property type="match status" value="1"/>
</dbReference>
<proteinExistence type="inferred from homology"/>
<organism evidence="6 7">
    <name type="scientific">Thermincola ferriacetica</name>
    <dbReference type="NCBI Taxonomy" id="281456"/>
    <lineage>
        <taxon>Bacteria</taxon>
        <taxon>Bacillati</taxon>
        <taxon>Bacillota</taxon>
        <taxon>Clostridia</taxon>
        <taxon>Eubacteriales</taxon>
        <taxon>Thermincolaceae</taxon>
        <taxon>Thermincola</taxon>
    </lineage>
</organism>
<name>A0A0L6W2Z7_9FIRM</name>
<dbReference type="Pfam" id="PF00005">
    <property type="entry name" value="ABC_tran"/>
    <property type="match status" value="1"/>
</dbReference>
<dbReference type="InterPro" id="IPR027417">
    <property type="entry name" value="P-loop_NTPase"/>
</dbReference>
<accession>A0A0L6W2Z7</accession>